<dbReference type="InterPro" id="IPR011356">
    <property type="entry name" value="Leucine_aapep/pepB"/>
</dbReference>
<organism evidence="12 13">
    <name type="scientific">Lapillicoccus jejuensis</name>
    <dbReference type="NCBI Taxonomy" id="402171"/>
    <lineage>
        <taxon>Bacteria</taxon>
        <taxon>Bacillati</taxon>
        <taxon>Actinomycetota</taxon>
        <taxon>Actinomycetes</taxon>
        <taxon>Micrococcales</taxon>
        <taxon>Intrasporangiaceae</taxon>
        <taxon>Lapillicoccus</taxon>
    </lineage>
</organism>
<feature type="compositionally biased region" description="Low complexity" evidence="9">
    <location>
        <begin position="18"/>
        <end position="27"/>
    </location>
</feature>
<gene>
    <name evidence="8" type="primary">pepA</name>
    <name evidence="12" type="ORF">FB458_3809</name>
</gene>
<comment type="caution">
    <text evidence="12">The sequence shown here is derived from an EMBL/GenBank/DDBJ whole genome shotgun (WGS) entry which is preliminary data.</text>
</comment>
<evidence type="ECO:0000313" key="12">
    <source>
        <dbReference type="EMBL" id="TQJ10680.1"/>
    </source>
</evidence>
<accession>A0A542E5R7</accession>
<proteinExistence type="inferred from homology"/>
<dbReference type="EC" id="3.4.11.10" evidence="8"/>
<dbReference type="AlphaFoldDB" id="A0A542E5R7"/>
<evidence type="ECO:0000256" key="4">
    <source>
        <dbReference type="ARBA" id="ARBA00022438"/>
    </source>
</evidence>
<dbReference type="RefSeq" id="WP_141849867.1">
    <property type="nucleotide sequence ID" value="NZ_BAAAPR010000012.1"/>
</dbReference>
<protein>
    <recommendedName>
        <fullName evidence="8">Probable cytosol aminopeptidase</fullName>
        <ecNumber evidence="8">3.4.11.1</ecNumber>
    </recommendedName>
    <alternativeName>
        <fullName evidence="8">Leucine aminopeptidase</fullName>
        <shortName evidence="8">LAP</shortName>
        <ecNumber evidence="8">3.4.11.10</ecNumber>
    </alternativeName>
    <alternativeName>
        <fullName evidence="8">Leucyl aminopeptidase</fullName>
    </alternativeName>
</protein>
<feature type="binding site" evidence="8">
    <location>
        <position position="292"/>
    </location>
    <ligand>
        <name>Mn(2+)</name>
        <dbReference type="ChEBI" id="CHEBI:29035"/>
        <label>1</label>
    </ligand>
</feature>
<dbReference type="Pfam" id="PF02789">
    <property type="entry name" value="Peptidase_M17_N"/>
    <property type="match status" value="1"/>
</dbReference>
<comment type="function">
    <text evidence="7 8">Presumably involved in the processing and regular turnover of intracellular proteins. Catalyzes the removal of unsubstituted N-terminal amino acids from various peptides.</text>
</comment>
<dbReference type="CDD" id="cd00433">
    <property type="entry name" value="Peptidase_M17"/>
    <property type="match status" value="1"/>
</dbReference>
<keyword evidence="8" id="KW-0479">Metal-binding</keyword>
<feature type="binding site" evidence="8">
    <location>
        <position position="287"/>
    </location>
    <ligand>
        <name>Mn(2+)</name>
        <dbReference type="ChEBI" id="CHEBI:29035"/>
        <label>2</label>
    </ligand>
</feature>
<dbReference type="InterPro" id="IPR023042">
    <property type="entry name" value="Peptidase_M17_leu_NH2_pept"/>
</dbReference>
<feature type="compositionally biased region" description="Low complexity" evidence="9">
    <location>
        <begin position="1"/>
        <end position="10"/>
    </location>
</feature>
<dbReference type="GO" id="GO:0070006">
    <property type="term" value="F:metalloaminopeptidase activity"/>
    <property type="evidence" value="ECO:0007669"/>
    <property type="project" value="InterPro"/>
</dbReference>
<comment type="similarity">
    <text evidence="3 8">Belongs to the peptidase M17 family.</text>
</comment>
<feature type="region of interest" description="Disordered" evidence="9">
    <location>
        <begin position="1"/>
        <end position="39"/>
    </location>
</feature>
<evidence type="ECO:0000256" key="2">
    <source>
        <dbReference type="ARBA" id="ARBA00000967"/>
    </source>
</evidence>
<dbReference type="GO" id="GO:0006508">
    <property type="term" value="P:proteolysis"/>
    <property type="evidence" value="ECO:0007669"/>
    <property type="project" value="UniProtKB-KW"/>
</dbReference>
<comment type="cofactor">
    <cofactor evidence="8">
        <name>Mn(2+)</name>
        <dbReference type="ChEBI" id="CHEBI:29035"/>
    </cofactor>
    <text evidence="8">Binds 2 manganese ions per subunit.</text>
</comment>
<evidence type="ECO:0000256" key="1">
    <source>
        <dbReference type="ARBA" id="ARBA00000135"/>
    </source>
</evidence>
<dbReference type="InterPro" id="IPR008283">
    <property type="entry name" value="Peptidase_M17_N"/>
</dbReference>
<feature type="active site" evidence="8">
    <location>
        <position position="299"/>
    </location>
</feature>
<feature type="domain" description="Cytosol aminopeptidase" evidence="10">
    <location>
        <begin position="200"/>
        <end position="516"/>
    </location>
</feature>
<evidence type="ECO:0000256" key="6">
    <source>
        <dbReference type="ARBA" id="ARBA00022801"/>
    </source>
</evidence>
<evidence type="ECO:0000256" key="9">
    <source>
        <dbReference type="SAM" id="MobiDB-lite"/>
    </source>
</evidence>
<dbReference type="InterPro" id="IPR043472">
    <property type="entry name" value="Macro_dom-like"/>
</dbReference>
<evidence type="ECO:0000259" key="11">
    <source>
        <dbReference type="Pfam" id="PF02789"/>
    </source>
</evidence>
<feature type="binding site" evidence="8">
    <location>
        <position position="310"/>
    </location>
    <ligand>
        <name>Mn(2+)</name>
        <dbReference type="ChEBI" id="CHEBI:29035"/>
        <label>2</label>
    </ligand>
</feature>
<dbReference type="InterPro" id="IPR000819">
    <property type="entry name" value="Peptidase_M17_C"/>
</dbReference>
<dbReference type="NCBIfam" id="NF002073">
    <property type="entry name" value="PRK00913.1-2"/>
    <property type="match status" value="1"/>
</dbReference>
<dbReference type="PANTHER" id="PTHR11963:SF23">
    <property type="entry name" value="CYTOSOL AMINOPEPTIDASE"/>
    <property type="match status" value="1"/>
</dbReference>
<evidence type="ECO:0000256" key="8">
    <source>
        <dbReference type="HAMAP-Rule" id="MF_00181"/>
    </source>
</evidence>
<dbReference type="GO" id="GO:0005737">
    <property type="term" value="C:cytoplasm"/>
    <property type="evidence" value="ECO:0007669"/>
    <property type="project" value="UniProtKB-SubCell"/>
</dbReference>
<dbReference type="PANTHER" id="PTHR11963">
    <property type="entry name" value="LEUCINE AMINOPEPTIDASE-RELATED"/>
    <property type="match status" value="1"/>
</dbReference>
<keyword evidence="8" id="KW-0464">Manganese</keyword>
<name>A0A542E5R7_9MICO</name>
<feature type="domain" description="Peptidase M17 leucyl aminopeptidase N-terminal" evidence="11">
    <location>
        <begin position="65"/>
        <end position="161"/>
    </location>
</feature>
<dbReference type="OrthoDB" id="9809354at2"/>
<dbReference type="Proteomes" id="UP000317893">
    <property type="component" value="Unassembled WGS sequence"/>
</dbReference>
<dbReference type="SUPFAM" id="SSF53187">
    <property type="entry name" value="Zn-dependent exopeptidases"/>
    <property type="match status" value="1"/>
</dbReference>
<dbReference type="GO" id="GO:0030145">
    <property type="term" value="F:manganese ion binding"/>
    <property type="evidence" value="ECO:0007669"/>
    <property type="project" value="UniProtKB-UniRule"/>
</dbReference>
<feature type="binding site" evidence="8">
    <location>
        <position position="292"/>
    </location>
    <ligand>
        <name>Mn(2+)</name>
        <dbReference type="ChEBI" id="CHEBI:29035"/>
        <label>2</label>
    </ligand>
</feature>
<keyword evidence="13" id="KW-1185">Reference proteome</keyword>
<dbReference type="EMBL" id="VFMN01000001">
    <property type="protein sequence ID" value="TQJ10680.1"/>
    <property type="molecule type" value="Genomic_DNA"/>
</dbReference>
<dbReference type="EC" id="3.4.11.1" evidence="8"/>
<keyword evidence="4 8" id="KW-0031">Aminopeptidase</keyword>
<dbReference type="PRINTS" id="PR00481">
    <property type="entry name" value="LAMNOPPTDASE"/>
</dbReference>
<dbReference type="Gene3D" id="3.40.220.10">
    <property type="entry name" value="Leucine Aminopeptidase, subunit E, domain 1"/>
    <property type="match status" value="1"/>
</dbReference>
<evidence type="ECO:0000313" key="13">
    <source>
        <dbReference type="Proteomes" id="UP000317893"/>
    </source>
</evidence>
<keyword evidence="8" id="KW-0963">Cytoplasm</keyword>
<reference evidence="12 13" key="1">
    <citation type="submission" date="2019-06" db="EMBL/GenBank/DDBJ databases">
        <title>Sequencing the genomes of 1000 actinobacteria strains.</title>
        <authorList>
            <person name="Klenk H.-P."/>
        </authorList>
    </citation>
    <scope>NUCLEOTIDE SEQUENCE [LARGE SCALE GENOMIC DNA]</scope>
    <source>
        <strain evidence="12 13">DSM 18607</strain>
    </source>
</reference>
<dbReference type="Gene3D" id="3.40.630.10">
    <property type="entry name" value="Zn peptidases"/>
    <property type="match status" value="1"/>
</dbReference>
<evidence type="ECO:0000256" key="3">
    <source>
        <dbReference type="ARBA" id="ARBA00009528"/>
    </source>
</evidence>
<feature type="binding site" evidence="8">
    <location>
        <position position="369"/>
    </location>
    <ligand>
        <name>Mn(2+)</name>
        <dbReference type="ChEBI" id="CHEBI:29035"/>
        <label>1</label>
    </ligand>
</feature>
<dbReference type="SUPFAM" id="SSF52949">
    <property type="entry name" value="Macro domain-like"/>
    <property type="match status" value="1"/>
</dbReference>
<dbReference type="Pfam" id="PF00883">
    <property type="entry name" value="Peptidase_M17"/>
    <property type="match status" value="1"/>
</dbReference>
<keyword evidence="6 8" id="KW-0378">Hydrolase</keyword>
<comment type="subcellular location">
    <subcellularLocation>
        <location evidence="8">Cytoplasm</location>
    </subcellularLocation>
</comment>
<keyword evidence="5 8" id="KW-0645">Protease</keyword>
<feature type="binding site" evidence="8">
    <location>
        <position position="371"/>
    </location>
    <ligand>
        <name>Mn(2+)</name>
        <dbReference type="ChEBI" id="CHEBI:29035"/>
        <label>1</label>
    </ligand>
</feature>
<sequence>MPATRTTRSSRPSRRRTPAPALPTSPSVPVTAGERAPATAKADALLVPLRPGPDGPTPYGALPLPDEVVAHLRTAAVALGATGRAEELTRVPAVPGVTAPVVVLVGLGERPSPETVRRAVGAAVRPLSGKDAVAVLAPTPDLAGAAAEGALLGAYTVPRLTSGSAPQPVKEVALLTAGARSTVVRAVVARAEALAEGVRWCRDLVNTPPNLLYPRTFAETVAERFAGTGVEVEVLDDEALRAGGFGGIVGVGQGSSRPPRIVRLRHAPAAGRGRRKADGDRVALVGKGITFDSGGLSIKPRTSMPDMKSDMSGAAAVAGTVLAAARLDLPVAVTGYLALAENMPGGNAQRASDVVTMRGGTTVEVIDPDAEGRMVLADAMVLAGEHGADLMVDVATLTGVQASALERIGAVMANDAAFRERVLAAADAAGEEMWPMPLPDHLRPSLDSPVADLKHKGGNLGGMLTAGLFLQEFVPGRGDGEPGIPWAHLDIAGPAFGPGAWGCTPEGGTGYAVRTLLALLEDVAAR</sequence>
<evidence type="ECO:0000256" key="5">
    <source>
        <dbReference type="ARBA" id="ARBA00022670"/>
    </source>
</evidence>
<evidence type="ECO:0000259" key="10">
    <source>
        <dbReference type="Pfam" id="PF00883"/>
    </source>
</evidence>
<evidence type="ECO:0000256" key="7">
    <source>
        <dbReference type="ARBA" id="ARBA00049972"/>
    </source>
</evidence>
<feature type="binding site" evidence="8">
    <location>
        <position position="371"/>
    </location>
    <ligand>
        <name>Mn(2+)</name>
        <dbReference type="ChEBI" id="CHEBI:29035"/>
        <label>2</label>
    </ligand>
</feature>
<feature type="active site" evidence="8">
    <location>
        <position position="373"/>
    </location>
</feature>
<dbReference type="HAMAP" id="MF_00181">
    <property type="entry name" value="Cytosol_peptidase_M17"/>
    <property type="match status" value="1"/>
</dbReference>
<comment type="catalytic activity">
    <reaction evidence="2 8">
        <text>Release of an N-terminal amino acid, preferentially leucine, but not glutamic or aspartic acids.</text>
        <dbReference type="EC" id="3.4.11.10"/>
    </reaction>
</comment>
<comment type="catalytic activity">
    <reaction evidence="1 8">
        <text>Release of an N-terminal amino acid, Xaa-|-Yaa-, in which Xaa is preferably Leu, but may be other amino acids including Pro although not Arg or Lys, and Yaa may be Pro. Amino acid amides and methyl esters are also readily hydrolyzed, but rates on arylamides are exceedingly low.</text>
        <dbReference type="EC" id="3.4.11.1"/>
    </reaction>
</comment>